<evidence type="ECO:0000313" key="3">
    <source>
        <dbReference type="Proteomes" id="UP000553209"/>
    </source>
</evidence>
<feature type="transmembrane region" description="Helical" evidence="1">
    <location>
        <begin position="9"/>
        <end position="31"/>
    </location>
</feature>
<dbReference type="AlphaFoldDB" id="A0A7X6MIB3"/>
<dbReference type="RefSeq" id="WP_061083756.1">
    <property type="nucleotide sequence ID" value="NZ_JAAXPG010000058.1"/>
</dbReference>
<gene>
    <name evidence="2" type="ORF">HGB44_31205</name>
</gene>
<feature type="transmembrane region" description="Helical" evidence="1">
    <location>
        <begin position="43"/>
        <end position="64"/>
    </location>
</feature>
<organism evidence="2 3">
    <name type="scientific">Nocardiopsis alborubida</name>
    <dbReference type="NCBI Taxonomy" id="146802"/>
    <lineage>
        <taxon>Bacteria</taxon>
        <taxon>Bacillati</taxon>
        <taxon>Actinomycetota</taxon>
        <taxon>Actinomycetes</taxon>
        <taxon>Streptosporangiales</taxon>
        <taxon>Nocardiopsidaceae</taxon>
        <taxon>Nocardiopsis</taxon>
    </lineage>
</organism>
<name>A0A7X6MIB3_9ACTN</name>
<protein>
    <submittedName>
        <fullName evidence="2">Uncharacterized protein</fullName>
    </submittedName>
</protein>
<keyword evidence="1" id="KW-1133">Transmembrane helix</keyword>
<feature type="transmembrane region" description="Helical" evidence="1">
    <location>
        <begin position="76"/>
        <end position="98"/>
    </location>
</feature>
<keyword evidence="3" id="KW-1185">Reference proteome</keyword>
<dbReference type="EMBL" id="JAAXPG010000058">
    <property type="protein sequence ID" value="NKZ02094.1"/>
    <property type="molecule type" value="Genomic_DNA"/>
</dbReference>
<evidence type="ECO:0000256" key="1">
    <source>
        <dbReference type="SAM" id="Phobius"/>
    </source>
</evidence>
<reference evidence="2 3" key="1">
    <citation type="submission" date="2020-04" db="EMBL/GenBank/DDBJ databases">
        <title>MicrobeNet Type strains.</title>
        <authorList>
            <person name="Nicholson A.C."/>
        </authorList>
    </citation>
    <scope>NUCLEOTIDE SEQUENCE [LARGE SCALE GENOMIC DNA]</scope>
    <source>
        <strain evidence="2 3">ATCC 23612</strain>
    </source>
</reference>
<evidence type="ECO:0000313" key="2">
    <source>
        <dbReference type="EMBL" id="NKZ02094.1"/>
    </source>
</evidence>
<keyword evidence="1" id="KW-0812">Transmembrane</keyword>
<sequence length="148" mass="15920">MTRWTHRQWLVAAGSFLGALILLGVPTVLLPNSLFTREIEPTWWSYPVWGVTAVLCGLLAATYVRNGNAPARTDEARSVTGVVLTWFAIGCPVCNKLVLLALGTSGALSWFAPLQPLLAVAGVVLLSIAVRTRLKRTRACPLPSPQNG</sequence>
<feature type="transmembrane region" description="Helical" evidence="1">
    <location>
        <begin position="110"/>
        <end position="130"/>
    </location>
</feature>
<proteinExistence type="predicted"/>
<accession>A0A7X6MIB3</accession>
<dbReference type="Proteomes" id="UP000553209">
    <property type="component" value="Unassembled WGS sequence"/>
</dbReference>
<keyword evidence="1" id="KW-0472">Membrane</keyword>
<comment type="caution">
    <text evidence="2">The sequence shown here is derived from an EMBL/GenBank/DDBJ whole genome shotgun (WGS) entry which is preliminary data.</text>
</comment>